<dbReference type="Gene3D" id="2.30.30.100">
    <property type="match status" value="1"/>
</dbReference>
<dbReference type="EMBL" id="CAJFDH010000003">
    <property type="protein sequence ID" value="CAD5213639.1"/>
    <property type="molecule type" value="Genomic_DNA"/>
</dbReference>
<dbReference type="GO" id="GO:0005634">
    <property type="term" value="C:nucleus"/>
    <property type="evidence" value="ECO:0007669"/>
    <property type="project" value="InterPro"/>
</dbReference>
<feature type="domain" description="AD" evidence="1">
    <location>
        <begin position="83"/>
        <end position="172"/>
    </location>
</feature>
<evidence type="ECO:0000259" key="1">
    <source>
        <dbReference type="PROSITE" id="PS52001"/>
    </source>
</evidence>
<name>A0A811KFN2_9BILA</name>
<reference evidence="2" key="1">
    <citation type="submission" date="2020-09" db="EMBL/GenBank/DDBJ databases">
        <authorList>
            <person name="Kikuchi T."/>
        </authorList>
    </citation>
    <scope>NUCLEOTIDE SEQUENCE</scope>
    <source>
        <strain evidence="2">SH1</strain>
    </source>
</reference>
<dbReference type="GO" id="GO:0000245">
    <property type="term" value="P:spliceosomal complex assembly"/>
    <property type="evidence" value="ECO:0007669"/>
    <property type="project" value="InterPro"/>
</dbReference>
<organism evidence="2 3">
    <name type="scientific">Bursaphelenchus okinawaensis</name>
    <dbReference type="NCBI Taxonomy" id="465554"/>
    <lineage>
        <taxon>Eukaryota</taxon>
        <taxon>Metazoa</taxon>
        <taxon>Ecdysozoa</taxon>
        <taxon>Nematoda</taxon>
        <taxon>Chromadorea</taxon>
        <taxon>Rhabditida</taxon>
        <taxon>Tylenchina</taxon>
        <taxon>Tylenchomorpha</taxon>
        <taxon>Aphelenchoidea</taxon>
        <taxon>Aphelenchoididae</taxon>
        <taxon>Bursaphelenchus</taxon>
    </lineage>
</organism>
<dbReference type="GO" id="GO:0000387">
    <property type="term" value="P:spliceosomal snRNP assembly"/>
    <property type="evidence" value="ECO:0007669"/>
    <property type="project" value="TreeGrafter"/>
</dbReference>
<dbReference type="OrthoDB" id="77463at2759"/>
<dbReference type="PANTHER" id="PTHR14710">
    <property type="entry name" value="GEM-ASSOCIATED PROTEIN 6"/>
    <property type="match status" value="1"/>
</dbReference>
<dbReference type="PROSITE" id="PS52001">
    <property type="entry name" value="AD"/>
    <property type="match status" value="1"/>
</dbReference>
<evidence type="ECO:0000313" key="2">
    <source>
        <dbReference type="EMBL" id="CAD5213639.1"/>
    </source>
</evidence>
<proteinExistence type="predicted"/>
<dbReference type="Proteomes" id="UP000783686">
    <property type="component" value="Unassembled WGS sequence"/>
</dbReference>
<dbReference type="InterPro" id="IPR009422">
    <property type="entry name" value="Gemin6"/>
</dbReference>
<gene>
    <name evidence="2" type="ORF">BOKJ2_LOCUS5193</name>
</gene>
<dbReference type="InterPro" id="IPR047574">
    <property type="entry name" value="AD"/>
</dbReference>
<dbReference type="AlphaFoldDB" id="A0A811KFN2"/>
<dbReference type="Proteomes" id="UP000614601">
    <property type="component" value="Unassembled WGS sequence"/>
</dbReference>
<comment type="caution">
    <text evidence="2">The sequence shown here is derived from an EMBL/GenBank/DDBJ whole genome shotgun (WGS) entry which is preliminary data.</text>
</comment>
<sequence length="172" mass="19097">MDINTADIHDLYQLQDQPVRVEVHKATNGQDVYGNVYTVDPDTRNLVVAQFTEAEKESPSSLTLIPAYSIKSVHKLSKNVQISTVSHGSEDLIEKIDDMLNKTGEVSSQVIEERKQKLIDHMKSTKVPFEEVEGGLKVGAVVIEPPYTKDNLVSENMVAIARIQKLLAVVLV</sequence>
<keyword evidence="3" id="KW-1185">Reference proteome</keyword>
<evidence type="ECO:0000313" key="3">
    <source>
        <dbReference type="Proteomes" id="UP000614601"/>
    </source>
</evidence>
<dbReference type="EMBL" id="CAJFCW020000003">
    <property type="protein sequence ID" value="CAG9101272.1"/>
    <property type="molecule type" value="Genomic_DNA"/>
</dbReference>
<protein>
    <recommendedName>
        <fullName evidence="1">AD domain-containing protein</fullName>
    </recommendedName>
</protein>
<dbReference type="GO" id="GO:0032797">
    <property type="term" value="C:SMN complex"/>
    <property type="evidence" value="ECO:0007669"/>
    <property type="project" value="TreeGrafter"/>
</dbReference>
<dbReference type="PANTHER" id="PTHR14710:SF2">
    <property type="entry name" value="GEM-ASSOCIATED PROTEIN 6"/>
    <property type="match status" value="1"/>
</dbReference>
<accession>A0A811KFN2</accession>